<reference evidence="1 2" key="1">
    <citation type="submission" date="2020-08" db="EMBL/GenBank/DDBJ databases">
        <title>Plant Genome Project.</title>
        <authorList>
            <person name="Zhang R.-G."/>
        </authorList>
    </citation>
    <scope>NUCLEOTIDE SEQUENCE [LARGE SCALE GENOMIC DNA]</scope>
    <source>
        <tissue evidence="1">Rhizome</tissue>
    </source>
</reference>
<evidence type="ECO:0000313" key="2">
    <source>
        <dbReference type="Proteomes" id="UP000734854"/>
    </source>
</evidence>
<dbReference type="AlphaFoldDB" id="A0A8J5BZT8"/>
<gene>
    <name evidence="1" type="ORF">ZIOFF_073224</name>
</gene>
<name>A0A8J5BZT8_ZINOF</name>
<evidence type="ECO:0000313" key="1">
    <source>
        <dbReference type="EMBL" id="KAG6468536.1"/>
    </source>
</evidence>
<protein>
    <submittedName>
        <fullName evidence="1">Uncharacterized protein</fullName>
    </submittedName>
</protein>
<dbReference type="EMBL" id="JACMSC010000022">
    <property type="protein sequence ID" value="KAG6468536.1"/>
    <property type="molecule type" value="Genomic_DNA"/>
</dbReference>
<keyword evidence="2" id="KW-1185">Reference proteome</keyword>
<dbReference type="Proteomes" id="UP000734854">
    <property type="component" value="Unassembled WGS sequence"/>
</dbReference>
<sequence>MESGGDQTVALLDLSGGNRDEENQEVVGLAKLSWIESKKLCQIVGLAIFSGVSLYSINVITQAFVGHLGDIELASISFVCHLGDLELASISIVARKFGDRSTSRRRSSITLRSLHFFFATARSSSVVRRLSSAVCQSTAHQSVARQLQQPPTSFLLVLQSHCLIGNPL</sequence>
<accession>A0A8J5BZT8</accession>
<comment type="caution">
    <text evidence="1">The sequence shown here is derived from an EMBL/GenBank/DDBJ whole genome shotgun (WGS) entry which is preliminary data.</text>
</comment>
<proteinExistence type="predicted"/>
<organism evidence="1 2">
    <name type="scientific">Zingiber officinale</name>
    <name type="common">Ginger</name>
    <name type="synonym">Amomum zingiber</name>
    <dbReference type="NCBI Taxonomy" id="94328"/>
    <lineage>
        <taxon>Eukaryota</taxon>
        <taxon>Viridiplantae</taxon>
        <taxon>Streptophyta</taxon>
        <taxon>Embryophyta</taxon>
        <taxon>Tracheophyta</taxon>
        <taxon>Spermatophyta</taxon>
        <taxon>Magnoliopsida</taxon>
        <taxon>Liliopsida</taxon>
        <taxon>Zingiberales</taxon>
        <taxon>Zingiberaceae</taxon>
        <taxon>Zingiber</taxon>
    </lineage>
</organism>